<keyword evidence="4 5" id="KW-0472">Membrane</keyword>
<dbReference type="PANTHER" id="PTHR13315:SF4">
    <property type="entry name" value="METALLOPHOSPHOESTERASE, ISOFORM E"/>
    <property type="match status" value="1"/>
</dbReference>
<protein>
    <submittedName>
        <fullName evidence="7">Lipid phosphatase</fullName>
    </submittedName>
</protein>
<keyword evidence="3 5" id="KW-1133">Transmembrane helix</keyword>
<dbReference type="PANTHER" id="PTHR13315">
    <property type="entry name" value="METALLO PHOSPHOESTERASE RELATED"/>
    <property type="match status" value="1"/>
</dbReference>
<dbReference type="GO" id="GO:0005783">
    <property type="term" value="C:endoplasmic reticulum"/>
    <property type="evidence" value="ECO:0007669"/>
    <property type="project" value="TreeGrafter"/>
</dbReference>
<evidence type="ECO:0000313" key="8">
    <source>
        <dbReference type="Proteomes" id="UP000195602"/>
    </source>
</evidence>
<feature type="transmembrane region" description="Helical" evidence="5">
    <location>
        <begin position="389"/>
        <end position="407"/>
    </location>
</feature>
<evidence type="ECO:0000313" key="7">
    <source>
        <dbReference type="EMBL" id="OVF11120.1"/>
    </source>
</evidence>
<feature type="transmembrane region" description="Helical" evidence="5">
    <location>
        <begin position="445"/>
        <end position="466"/>
    </location>
</feature>
<dbReference type="KEGG" id="clus:A9F13_01g05841"/>
<name>A0AA91T4L4_CLALS</name>
<proteinExistence type="predicted"/>
<evidence type="ECO:0000256" key="4">
    <source>
        <dbReference type="ARBA" id="ARBA00023136"/>
    </source>
</evidence>
<keyword evidence="2 5" id="KW-0812">Transmembrane</keyword>
<dbReference type="InterPro" id="IPR033308">
    <property type="entry name" value="PGAP5/Cdc1/Ted1"/>
</dbReference>
<dbReference type="Pfam" id="PF00149">
    <property type="entry name" value="Metallophos"/>
    <property type="match status" value="1"/>
</dbReference>
<dbReference type="GO" id="GO:0016020">
    <property type="term" value="C:membrane"/>
    <property type="evidence" value="ECO:0007669"/>
    <property type="project" value="UniProtKB-SubCell"/>
</dbReference>
<dbReference type="AlphaFoldDB" id="A0AA91T4L4"/>
<evidence type="ECO:0000256" key="2">
    <source>
        <dbReference type="ARBA" id="ARBA00022692"/>
    </source>
</evidence>
<evidence type="ECO:0000256" key="3">
    <source>
        <dbReference type="ARBA" id="ARBA00022989"/>
    </source>
</evidence>
<dbReference type="InterPro" id="IPR004843">
    <property type="entry name" value="Calcineurin-like_PHP"/>
</dbReference>
<dbReference type="GO" id="GO:0016787">
    <property type="term" value="F:hydrolase activity"/>
    <property type="evidence" value="ECO:0007669"/>
    <property type="project" value="InterPro"/>
</dbReference>
<feature type="domain" description="Calcineurin-like phosphoesterase" evidence="6">
    <location>
        <begin position="90"/>
        <end position="318"/>
    </location>
</feature>
<evidence type="ECO:0000256" key="1">
    <source>
        <dbReference type="ARBA" id="ARBA00004141"/>
    </source>
</evidence>
<dbReference type="SUPFAM" id="SSF56300">
    <property type="entry name" value="Metallo-dependent phosphatases"/>
    <property type="match status" value="1"/>
</dbReference>
<dbReference type="EMBL" id="LYUB02000001">
    <property type="protein sequence ID" value="OVF11120.1"/>
    <property type="molecule type" value="Genomic_DNA"/>
</dbReference>
<organism evidence="7 8">
    <name type="scientific">Clavispora lusitaniae</name>
    <name type="common">Candida lusitaniae</name>
    <dbReference type="NCBI Taxonomy" id="36911"/>
    <lineage>
        <taxon>Eukaryota</taxon>
        <taxon>Fungi</taxon>
        <taxon>Dikarya</taxon>
        <taxon>Ascomycota</taxon>
        <taxon>Saccharomycotina</taxon>
        <taxon>Pichiomycetes</taxon>
        <taxon>Metschnikowiaceae</taxon>
        <taxon>Clavispora</taxon>
    </lineage>
</organism>
<gene>
    <name evidence="7" type="ORF">A9F13_01g05841</name>
</gene>
<dbReference type="GO" id="GO:0006506">
    <property type="term" value="P:GPI anchor biosynthetic process"/>
    <property type="evidence" value="ECO:0007669"/>
    <property type="project" value="InterPro"/>
</dbReference>
<dbReference type="Proteomes" id="UP000195602">
    <property type="component" value="Unassembled WGS sequence"/>
</dbReference>
<reference evidence="7 8" key="1">
    <citation type="submission" date="2017-04" db="EMBL/GenBank/DDBJ databases">
        <title>Draft genome of the yeast Clavispora lusitaniae type strain CBS 6936.</title>
        <authorList>
            <person name="Durrens P."/>
            <person name="Klopp C."/>
            <person name="Biteau N."/>
            <person name="Fitton-Ouhabi V."/>
            <person name="Dementhon K."/>
            <person name="Accoceberry I."/>
            <person name="Sherman D.J."/>
            <person name="Noel T."/>
        </authorList>
    </citation>
    <scope>NUCLEOTIDE SEQUENCE [LARGE SCALE GENOMIC DNA]</scope>
    <source>
        <strain evidence="7 8">CBS 6936</strain>
    </source>
</reference>
<evidence type="ECO:0000259" key="6">
    <source>
        <dbReference type="Pfam" id="PF00149"/>
    </source>
</evidence>
<comment type="caution">
    <text evidence="7">The sequence shown here is derived from an EMBL/GenBank/DDBJ whole genome shotgun (WGS) entry which is preliminary data.</text>
</comment>
<accession>A0AA91T4L4</accession>
<dbReference type="Gene3D" id="3.60.21.10">
    <property type="match status" value="1"/>
</dbReference>
<sequence>MFMNFRRREKRNAGAKEIAASSRIERKNTVPLAKSSDTHYGARLWVPLLLLWFMVIHYFERVRVKSAMDACQWENWENWPEQRAHIKPHRVVFIADPQLVDDHTYPKLPRALNYLIRKMSDNYLYINHKFMQAYLDPDTTIFVGDLFDGGREWDDNAWLEEYERFNRIFPQKTNRRSYRSLPGNHDIGFQNISLHNQRRFTAFFGEANDYFELGNHTFIQIDTISLSHEDPEVNREATEFLSTVGQKLLPEMPRIVLTHVPLYRDPNVELCGPGRESKRPFPLQRGFQYQTVIDYKYSEQILKNLRPILVFSGDDHDYCDIVHVDYSDNSKKLAREISCKTPSMTNGINYPAYQLLSLNNPYDKHSTTSNDLKTYETMMCYLPNPYRGVKVYGILLVISFALFYLCITHPKSVQDFIESIYPSQLLPQASQVYQKHTNSVERRRILAFVRSCLLLFAYVSLLLALYNRM</sequence>
<dbReference type="InterPro" id="IPR029052">
    <property type="entry name" value="Metallo-depent_PP-like"/>
</dbReference>
<comment type="subcellular location">
    <subcellularLocation>
        <location evidence="1">Membrane</location>
        <topology evidence="1">Multi-pass membrane protein</topology>
    </subcellularLocation>
</comment>
<evidence type="ECO:0000256" key="5">
    <source>
        <dbReference type="SAM" id="Phobius"/>
    </source>
</evidence>